<reference evidence="1" key="1">
    <citation type="submission" date="2014-05" db="EMBL/GenBank/DDBJ databases">
        <authorList>
            <person name="Chronopoulou M."/>
        </authorList>
    </citation>
    <scope>NUCLEOTIDE SEQUENCE</scope>
    <source>
        <tissue evidence="1">Whole organism</tissue>
    </source>
</reference>
<protein>
    <submittedName>
        <fullName evidence="1">Uncharacterized protein</fullName>
    </submittedName>
</protein>
<proteinExistence type="predicted"/>
<evidence type="ECO:0000313" key="1">
    <source>
        <dbReference type="EMBL" id="CDW22796.1"/>
    </source>
</evidence>
<organism evidence="1">
    <name type="scientific">Lepeophtheirus salmonis</name>
    <name type="common">Salmon louse</name>
    <name type="synonym">Caligus salmonis</name>
    <dbReference type="NCBI Taxonomy" id="72036"/>
    <lineage>
        <taxon>Eukaryota</taxon>
        <taxon>Metazoa</taxon>
        <taxon>Ecdysozoa</taxon>
        <taxon>Arthropoda</taxon>
        <taxon>Crustacea</taxon>
        <taxon>Multicrustacea</taxon>
        <taxon>Hexanauplia</taxon>
        <taxon>Copepoda</taxon>
        <taxon>Siphonostomatoida</taxon>
        <taxon>Caligidae</taxon>
        <taxon>Lepeophtheirus</taxon>
    </lineage>
</organism>
<dbReference type="EMBL" id="HACA01005435">
    <property type="protein sequence ID" value="CDW22796.1"/>
    <property type="molecule type" value="Transcribed_RNA"/>
</dbReference>
<sequence length="15" mass="1745">MHCKLSSLRAQFAPR</sequence>
<accession>A0A0K2TBE5</accession>
<name>A0A0K2TBE5_LEPSM</name>